<reference evidence="1" key="1">
    <citation type="submission" date="2015-07" db="EMBL/GenBank/DDBJ databases">
        <title>Adaptation to a free-living lifestyle via gene acquisitions in the diplomonad Trepomonas sp. PC1.</title>
        <authorList>
            <person name="Xu F."/>
            <person name="Jerlstrom-Hultqvist J."/>
            <person name="Kolisko M."/>
            <person name="Simpson A.G.B."/>
            <person name="Roger A.J."/>
            <person name="Svard S.G."/>
            <person name="Andersson J.O."/>
        </authorList>
    </citation>
    <scope>NUCLEOTIDE SEQUENCE</scope>
    <source>
        <strain evidence="1">PC1</strain>
    </source>
</reference>
<dbReference type="AlphaFoldDB" id="A0A146KJ98"/>
<dbReference type="SUPFAM" id="SSF46689">
    <property type="entry name" value="Homeodomain-like"/>
    <property type="match status" value="1"/>
</dbReference>
<accession>A0A146KJ98</accession>
<evidence type="ECO:0000313" key="1">
    <source>
        <dbReference type="EMBL" id="JAP95511.1"/>
    </source>
</evidence>
<feature type="non-terminal residue" evidence="1">
    <location>
        <position position="1"/>
    </location>
</feature>
<proteinExistence type="predicted"/>
<protein>
    <submittedName>
        <fullName evidence="1">Uncharacterized protein</fullName>
    </submittedName>
</protein>
<gene>
    <name evidence="1" type="ORF">TPC1_11479</name>
</gene>
<feature type="non-terminal residue" evidence="1">
    <location>
        <position position="70"/>
    </location>
</feature>
<organism evidence="1">
    <name type="scientific">Trepomonas sp. PC1</name>
    <dbReference type="NCBI Taxonomy" id="1076344"/>
    <lineage>
        <taxon>Eukaryota</taxon>
        <taxon>Metamonada</taxon>
        <taxon>Diplomonadida</taxon>
        <taxon>Hexamitidae</taxon>
        <taxon>Hexamitinae</taxon>
        <taxon>Trepomonas</taxon>
    </lineage>
</organism>
<sequence>CYFAHVHYKRHKPHHSYYPRADFDFVIWDDGFTLHDDLTLIEGIEACGFGSWENIKSYMQRPQSEPVEYL</sequence>
<dbReference type="InterPro" id="IPR009057">
    <property type="entry name" value="Homeodomain-like_sf"/>
</dbReference>
<dbReference type="EMBL" id="GDID01001095">
    <property type="protein sequence ID" value="JAP95511.1"/>
    <property type="molecule type" value="Transcribed_RNA"/>
</dbReference>
<name>A0A146KJ98_9EUKA</name>